<proteinExistence type="predicted"/>
<comment type="caution">
    <text evidence="9">The sequence shown here is derived from an EMBL/GenBank/DDBJ whole genome shotgun (WGS) entry which is preliminary data.</text>
</comment>
<dbReference type="AlphaFoldDB" id="A0AAD2FQM5"/>
<evidence type="ECO:0000256" key="4">
    <source>
        <dbReference type="ARBA" id="ARBA00022989"/>
    </source>
</evidence>
<evidence type="ECO:0000259" key="8">
    <source>
        <dbReference type="PROSITE" id="PS50850"/>
    </source>
</evidence>
<accession>A0AAD2FQM5</accession>
<evidence type="ECO:0000256" key="5">
    <source>
        <dbReference type="ARBA" id="ARBA00023136"/>
    </source>
</evidence>
<evidence type="ECO:0000256" key="6">
    <source>
        <dbReference type="SAM" id="MobiDB-lite"/>
    </source>
</evidence>
<dbReference type="InterPro" id="IPR020846">
    <property type="entry name" value="MFS_dom"/>
</dbReference>
<feature type="transmembrane region" description="Helical" evidence="7">
    <location>
        <begin position="380"/>
        <end position="398"/>
    </location>
</feature>
<keyword evidence="2" id="KW-0813">Transport</keyword>
<keyword evidence="3 7" id="KW-0812">Transmembrane</keyword>
<organism evidence="9 10">
    <name type="scientific">Cylindrotheca closterium</name>
    <dbReference type="NCBI Taxonomy" id="2856"/>
    <lineage>
        <taxon>Eukaryota</taxon>
        <taxon>Sar</taxon>
        <taxon>Stramenopiles</taxon>
        <taxon>Ochrophyta</taxon>
        <taxon>Bacillariophyta</taxon>
        <taxon>Bacillariophyceae</taxon>
        <taxon>Bacillariophycidae</taxon>
        <taxon>Bacillariales</taxon>
        <taxon>Bacillariaceae</taxon>
        <taxon>Cylindrotheca</taxon>
    </lineage>
</organism>
<keyword evidence="5 7" id="KW-0472">Membrane</keyword>
<feature type="domain" description="Major facilitator superfamily (MFS) profile" evidence="8">
    <location>
        <begin position="52"/>
        <end position="580"/>
    </location>
</feature>
<feature type="transmembrane region" description="Helical" evidence="7">
    <location>
        <begin position="230"/>
        <end position="252"/>
    </location>
</feature>
<dbReference type="SUPFAM" id="SSF103473">
    <property type="entry name" value="MFS general substrate transporter"/>
    <property type="match status" value="1"/>
</dbReference>
<keyword evidence="10" id="KW-1185">Reference proteome</keyword>
<dbReference type="GO" id="GO:0016020">
    <property type="term" value="C:membrane"/>
    <property type="evidence" value="ECO:0007669"/>
    <property type="project" value="UniProtKB-SubCell"/>
</dbReference>
<protein>
    <recommendedName>
        <fullName evidence="8">Major facilitator superfamily (MFS) profile domain-containing protein</fullName>
    </recommendedName>
</protein>
<dbReference type="PROSITE" id="PS50850">
    <property type="entry name" value="MFS"/>
    <property type="match status" value="1"/>
</dbReference>
<feature type="region of interest" description="Disordered" evidence="6">
    <location>
        <begin position="337"/>
        <end position="360"/>
    </location>
</feature>
<gene>
    <name evidence="9" type="ORF">CYCCA115_LOCUS12196</name>
</gene>
<evidence type="ECO:0000256" key="2">
    <source>
        <dbReference type="ARBA" id="ARBA00022448"/>
    </source>
</evidence>
<dbReference type="InterPro" id="IPR036259">
    <property type="entry name" value="MFS_trans_sf"/>
</dbReference>
<dbReference type="Proteomes" id="UP001295423">
    <property type="component" value="Unassembled WGS sequence"/>
</dbReference>
<keyword evidence="4 7" id="KW-1133">Transmembrane helix</keyword>
<feature type="transmembrane region" description="Helical" evidence="7">
    <location>
        <begin position="480"/>
        <end position="502"/>
    </location>
</feature>
<evidence type="ECO:0000256" key="3">
    <source>
        <dbReference type="ARBA" id="ARBA00022692"/>
    </source>
</evidence>
<evidence type="ECO:0000256" key="1">
    <source>
        <dbReference type="ARBA" id="ARBA00004141"/>
    </source>
</evidence>
<evidence type="ECO:0000313" key="9">
    <source>
        <dbReference type="EMBL" id="CAJ1949636.1"/>
    </source>
</evidence>
<feature type="transmembrane region" description="Helical" evidence="7">
    <location>
        <begin position="51"/>
        <end position="73"/>
    </location>
</feature>
<feature type="transmembrane region" description="Helical" evidence="7">
    <location>
        <begin position="122"/>
        <end position="142"/>
    </location>
</feature>
<dbReference type="InterPro" id="IPR011701">
    <property type="entry name" value="MFS"/>
</dbReference>
<evidence type="ECO:0000313" key="10">
    <source>
        <dbReference type="Proteomes" id="UP001295423"/>
    </source>
</evidence>
<feature type="transmembrane region" description="Helical" evidence="7">
    <location>
        <begin position="148"/>
        <end position="165"/>
    </location>
</feature>
<feature type="transmembrane region" description="Helical" evidence="7">
    <location>
        <begin position="93"/>
        <end position="110"/>
    </location>
</feature>
<dbReference type="PANTHER" id="PTHR23504:SF15">
    <property type="entry name" value="MAJOR FACILITATOR SUPERFAMILY (MFS) PROFILE DOMAIN-CONTAINING PROTEIN"/>
    <property type="match status" value="1"/>
</dbReference>
<dbReference type="Gene3D" id="1.20.1250.20">
    <property type="entry name" value="MFS general substrate transporter like domains"/>
    <property type="match status" value="2"/>
</dbReference>
<feature type="transmembrane region" description="Helical" evidence="7">
    <location>
        <begin position="418"/>
        <end position="437"/>
    </location>
</feature>
<dbReference type="PANTHER" id="PTHR23504">
    <property type="entry name" value="MAJOR FACILITATOR SUPERFAMILY DOMAIN-CONTAINING PROTEIN 10"/>
    <property type="match status" value="1"/>
</dbReference>
<name>A0AAD2FQM5_9STRA</name>
<dbReference type="Pfam" id="PF07690">
    <property type="entry name" value="MFS_1"/>
    <property type="match status" value="1"/>
</dbReference>
<sequence>MSSSIPVQANGNEYDNVESEVSERMRLIPVKAPSHEADGNKKTKARSDQKGTTVALSVAMLVQSYLLVSVFPYSGFLAMFLIPGLNEETAGRYAGLVASSFMFGRTFSSFQWGKAADEYGRVFVIRASLLLSAAFSICFGLAPSFRSALVWRFILGLSNGLMGPIKTIVSEVTHGDQKKETRTMGIVIGMWGYGFLINPAIGGYLSDPVKQYPNTLFVEWFEPILSRYPFLLPNVVGCLLCLVAFFMVGRFVQETLPEEKLRPFSLWASIKSKCSLCFPRQQPAFIRRVSSWGLFKHMHPTEGEMSDEFISADERKDALPKWISPSPSTSSLVYMSRLPSPQKPSRDDEQLLTETTSAREDEEPATIRSLWNRIPTRRHLLVYWMYSFLVISVDETFPLYCISKESGLAVQEKNIGDILSSTGIFYVTLQYFLLTTLVNRLGLYPAMRIGAIMSIPVCCLMPITLITIKGAPEGQVNWPTLAHISITYAVIRAFSTVTFSTLTMSTNKTVPSHHRATMNGLSMLGGSLAKAAGPTFAGFLFSTSVTNIVPPYGSVVAYFVISLLGVGLFIQTLLLTPSAGMSK</sequence>
<dbReference type="GO" id="GO:0022857">
    <property type="term" value="F:transmembrane transporter activity"/>
    <property type="evidence" value="ECO:0007669"/>
    <property type="project" value="InterPro"/>
</dbReference>
<feature type="transmembrane region" description="Helical" evidence="7">
    <location>
        <begin position="186"/>
        <end position="205"/>
    </location>
</feature>
<feature type="transmembrane region" description="Helical" evidence="7">
    <location>
        <begin position="523"/>
        <end position="543"/>
    </location>
</feature>
<reference evidence="9" key="1">
    <citation type="submission" date="2023-08" db="EMBL/GenBank/DDBJ databases">
        <authorList>
            <person name="Audoor S."/>
            <person name="Bilcke G."/>
        </authorList>
    </citation>
    <scope>NUCLEOTIDE SEQUENCE</scope>
</reference>
<dbReference type="EMBL" id="CAKOGP040001758">
    <property type="protein sequence ID" value="CAJ1949636.1"/>
    <property type="molecule type" value="Genomic_DNA"/>
</dbReference>
<feature type="transmembrane region" description="Helical" evidence="7">
    <location>
        <begin position="555"/>
        <end position="575"/>
    </location>
</feature>
<evidence type="ECO:0000256" key="7">
    <source>
        <dbReference type="SAM" id="Phobius"/>
    </source>
</evidence>
<feature type="transmembrane region" description="Helical" evidence="7">
    <location>
        <begin position="449"/>
        <end position="468"/>
    </location>
</feature>
<comment type="subcellular location">
    <subcellularLocation>
        <location evidence="1">Membrane</location>
        <topology evidence="1">Multi-pass membrane protein</topology>
    </subcellularLocation>
</comment>